<reference evidence="5 6" key="1">
    <citation type="submission" date="2024-10" db="EMBL/GenBank/DDBJ databases">
        <title>The Natural Products Discovery Center: Release of the First 8490 Sequenced Strains for Exploring Actinobacteria Biosynthetic Diversity.</title>
        <authorList>
            <person name="Kalkreuter E."/>
            <person name="Kautsar S.A."/>
            <person name="Yang D."/>
            <person name="Bader C.D."/>
            <person name="Teijaro C.N."/>
            <person name="Fluegel L."/>
            <person name="Davis C.M."/>
            <person name="Simpson J.R."/>
            <person name="Lauterbach L."/>
            <person name="Steele A.D."/>
            <person name="Gui C."/>
            <person name="Meng S."/>
            <person name="Li G."/>
            <person name="Viehrig K."/>
            <person name="Ye F."/>
            <person name="Su P."/>
            <person name="Kiefer A.F."/>
            <person name="Nichols A."/>
            <person name="Cepeda A.J."/>
            <person name="Yan W."/>
            <person name="Fan B."/>
            <person name="Jiang Y."/>
            <person name="Adhikari A."/>
            <person name="Zheng C.-J."/>
            <person name="Schuster L."/>
            <person name="Cowan T.M."/>
            <person name="Smanski M.J."/>
            <person name="Chevrette M.G."/>
            <person name="De Carvalho L.P.S."/>
            <person name="Shen B."/>
        </authorList>
    </citation>
    <scope>NUCLEOTIDE SEQUENCE [LARGE SCALE GENOMIC DNA]</scope>
    <source>
        <strain evidence="5 6">NPDC087220</strain>
    </source>
</reference>
<keyword evidence="2" id="KW-0472">Membrane</keyword>
<dbReference type="InterPro" id="IPR025241">
    <property type="entry name" value="DUF4190"/>
</dbReference>
<feature type="domain" description="DUF4190" evidence="4">
    <location>
        <begin position="132"/>
        <end position="193"/>
    </location>
</feature>
<evidence type="ECO:0000256" key="1">
    <source>
        <dbReference type="SAM" id="MobiDB-lite"/>
    </source>
</evidence>
<feature type="domain" description="DUF1707" evidence="3">
    <location>
        <begin position="42"/>
        <end position="94"/>
    </location>
</feature>
<evidence type="ECO:0000313" key="5">
    <source>
        <dbReference type="EMBL" id="MFJ2820589.1"/>
    </source>
</evidence>
<feature type="transmembrane region" description="Helical" evidence="2">
    <location>
        <begin position="132"/>
        <end position="156"/>
    </location>
</feature>
<dbReference type="PANTHER" id="PTHR40763">
    <property type="entry name" value="MEMBRANE PROTEIN-RELATED"/>
    <property type="match status" value="1"/>
</dbReference>
<dbReference type="PANTHER" id="PTHR40763:SF4">
    <property type="entry name" value="DUF1707 DOMAIN-CONTAINING PROTEIN"/>
    <property type="match status" value="1"/>
</dbReference>
<organism evidence="5 6">
    <name type="scientific">Streptomyces toxytricini</name>
    <name type="common">Actinomyces toxytricini</name>
    <dbReference type="NCBI Taxonomy" id="67369"/>
    <lineage>
        <taxon>Bacteria</taxon>
        <taxon>Bacillati</taxon>
        <taxon>Actinomycetota</taxon>
        <taxon>Actinomycetes</taxon>
        <taxon>Kitasatosporales</taxon>
        <taxon>Streptomycetaceae</taxon>
        <taxon>Streptomyces</taxon>
    </lineage>
</organism>
<sequence>MAQQQPWGQQYPVHPQKYGPPAAWQPAPAPVPAAGPFPASAMRASHTDRDRTVDVLKAAFAEGRLSHEEYGQRFDAAARAQTYGELARLVADLPAGPMQGPFGALPAAVPAAFAPHPAPLVMPAPERRVNGLAIASLVMGVMSLPTFGVSAPGAVITGHIARAQVRARGEEGAGMATVGLVLGWLAMGGWVLLILLAAGA</sequence>
<evidence type="ECO:0000259" key="4">
    <source>
        <dbReference type="Pfam" id="PF13828"/>
    </source>
</evidence>
<dbReference type="InterPro" id="IPR012551">
    <property type="entry name" value="DUF1707_SHOCT-like"/>
</dbReference>
<proteinExistence type="predicted"/>
<protein>
    <submittedName>
        <fullName evidence="5">DUF1707 and DUF4190 domain-containing protein</fullName>
    </submittedName>
</protein>
<evidence type="ECO:0000256" key="2">
    <source>
        <dbReference type="SAM" id="Phobius"/>
    </source>
</evidence>
<dbReference type="EMBL" id="JBIUYY010000002">
    <property type="protein sequence ID" value="MFJ2820589.1"/>
    <property type="molecule type" value="Genomic_DNA"/>
</dbReference>
<dbReference type="Pfam" id="PF08044">
    <property type="entry name" value="DUF1707"/>
    <property type="match status" value="1"/>
</dbReference>
<feature type="transmembrane region" description="Helical" evidence="2">
    <location>
        <begin position="176"/>
        <end position="198"/>
    </location>
</feature>
<keyword evidence="2" id="KW-0812">Transmembrane</keyword>
<keyword evidence="2" id="KW-1133">Transmembrane helix</keyword>
<gene>
    <name evidence="5" type="ORF">ACIO7M_05645</name>
</gene>
<name>A0ABW8EBH8_STRT5</name>
<evidence type="ECO:0000259" key="3">
    <source>
        <dbReference type="Pfam" id="PF08044"/>
    </source>
</evidence>
<evidence type="ECO:0000313" key="6">
    <source>
        <dbReference type="Proteomes" id="UP001617351"/>
    </source>
</evidence>
<comment type="caution">
    <text evidence="5">The sequence shown here is derived from an EMBL/GenBank/DDBJ whole genome shotgun (WGS) entry which is preliminary data.</text>
</comment>
<dbReference type="Pfam" id="PF13828">
    <property type="entry name" value="DUF4190"/>
    <property type="match status" value="1"/>
</dbReference>
<accession>A0ABW8EBH8</accession>
<dbReference type="RefSeq" id="WP_402377999.1">
    <property type="nucleotide sequence ID" value="NZ_JBIUYY010000002.1"/>
</dbReference>
<keyword evidence="6" id="KW-1185">Reference proteome</keyword>
<feature type="region of interest" description="Disordered" evidence="1">
    <location>
        <begin position="1"/>
        <end position="31"/>
    </location>
</feature>
<dbReference type="Proteomes" id="UP001617351">
    <property type="component" value="Unassembled WGS sequence"/>
</dbReference>